<proteinExistence type="predicted"/>
<name>A0A1E7F1Q5_9STRA</name>
<dbReference type="KEGG" id="fcy:FRACYDRAFT_244390"/>
<organism evidence="3 4">
    <name type="scientific">Fragilariopsis cylindrus CCMP1102</name>
    <dbReference type="NCBI Taxonomy" id="635003"/>
    <lineage>
        <taxon>Eukaryota</taxon>
        <taxon>Sar</taxon>
        <taxon>Stramenopiles</taxon>
        <taxon>Ochrophyta</taxon>
        <taxon>Bacillariophyta</taxon>
        <taxon>Bacillariophyceae</taxon>
        <taxon>Bacillariophycidae</taxon>
        <taxon>Bacillariales</taxon>
        <taxon>Bacillariaceae</taxon>
        <taxon>Fragilariopsis</taxon>
    </lineage>
</organism>
<gene>
    <name evidence="3" type="ORF">FRACYDRAFT_244390</name>
</gene>
<feature type="compositionally biased region" description="Low complexity" evidence="1">
    <location>
        <begin position="77"/>
        <end position="95"/>
    </location>
</feature>
<dbReference type="AlphaFoldDB" id="A0A1E7F1Q5"/>
<feature type="region of interest" description="Disordered" evidence="1">
    <location>
        <begin position="77"/>
        <end position="101"/>
    </location>
</feature>
<evidence type="ECO:0000313" key="3">
    <source>
        <dbReference type="EMBL" id="OEU12130.1"/>
    </source>
</evidence>
<feature type="compositionally biased region" description="Acidic residues" evidence="1">
    <location>
        <begin position="136"/>
        <end position="157"/>
    </location>
</feature>
<feature type="region of interest" description="Disordered" evidence="1">
    <location>
        <begin position="131"/>
        <end position="157"/>
    </location>
</feature>
<keyword evidence="4" id="KW-1185">Reference proteome</keyword>
<protein>
    <submittedName>
        <fullName evidence="3">Uncharacterized protein</fullName>
    </submittedName>
</protein>
<dbReference type="InParanoid" id="A0A1E7F1Q5"/>
<feature type="transmembrane region" description="Helical" evidence="2">
    <location>
        <begin position="204"/>
        <end position="223"/>
    </location>
</feature>
<evidence type="ECO:0000256" key="2">
    <source>
        <dbReference type="SAM" id="Phobius"/>
    </source>
</evidence>
<feature type="region of interest" description="Disordered" evidence="1">
    <location>
        <begin position="409"/>
        <end position="443"/>
    </location>
</feature>
<feature type="region of interest" description="Disordered" evidence="1">
    <location>
        <begin position="1"/>
        <end position="22"/>
    </location>
</feature>
<keyword evidence="2" id="KW-0472">Membrane</keyword>
<evidence type="ECO:0000256" key="1">
    <source>
        <dbReference type="SAM" id="MobiDB-lite"/>
    </source>
</evidence>
<dbReference type="EMBL" id="KV784365">
    <property type="protein sequence ID" value="OEU12130.1"/>
    <property type="molecule type" value="Genomic_DNA"/>
</dbReference>
<dbReference type="OrthoDB" id="48519at2759"/>
<keyword evidence="2" id="KW-1133">Transmembrane helix</keyword>
<keyword evidence="2" id="KW-0812">Transmembrane</keyword>
<dbReference type="Proteomes" id="UP000095751">
    <property type="component" value="Unassembled WGS sequence"/>
</dbReference>
<evidence type="ECO:0000313" key="4">
    <source>
        <dbReference type="Proteomes" id="UP000095751"/>
    </source>
</evidence>
<feature type="transmembrane region" description="Helical" evidence="2">
    <location>
        <begin position="243"/>
        <end position="261"/>
    </location>
</feature>
<reference evidence="3 4" key="1">
    <citation type="submission" date="2016-09" db="EMBL/GenBank/DDBJ databases">
        <title>Extensive genetic diversity and differential bi-allelic expression allows diatom success in the polar Southern Ocean.</title>
        <authorList>
            <consortium name="DOE Joint Genome Institute"/>
            <person name="Mock T."/>
            <person name="Otillar R.P."/>
            <person name="Strauss J."/>
            <person name="Dupont C."/>
            <person name="Frickenhaus S."/>
            <person name="Maumus F."/>
            <person name="Mcmullan M."/>
            <person name="Sanges R."/>
            <person name="Schmutz J."/>
            <person name="Toseland A."/>
            <person name="Valas R."/>
            <person name="Veluchamy A."/>
            <person name="Ward B.J."/>
            <person name="Allen A."/>
            <person name="Barry K."/>
            <person name="Falciatore A."/>
            <person name="Ferrante M."/>
            <person name="Fortunato A.E."/>
            <person name="Gloeckner G."/>
            <person name="Gruber A."/>
            <person name="Hipkin R."/>
            <person name="Janech M."/>
            <person name="Kroth P."/>
            <person name="Leese F."/>
            <person name="Lindquist E."/>
            <person name="Lyon B.R."/>
            <person name="Martin J."/>
            <person name="Mayer C."/>
            <person name="Parker M."/>
            <person name="Quesneville H."/>
            <person name="Raymond J."/>
            <person name="Uhlig C."/>
            <person name="Valentin K.U."/>
            <person name="Worden A.Z."/>
            <person name="Armbrust E.V."/>
            <person name="Bowler C."/>
            <person name="Green B."/>
            <person name="Moulton V."/>
            <person name="Van Oosterhout C."/>
            <person name="Grigoriev I."/>
        </authorList>
    </citation>
    <scope>NUCLEOTIDE SEQUENCE [LARGE SCALE GENOMIC DNA]</scope>
    <source>
        <strain evidence="3 4">CCMP1102</strain>
    </source>
</reference>
<sequence length="443" mass="47376">MISISITGEGQEEVREERRGGSGNSGFILFADAAVVPTATATAAAKAIIRRNIISGATIFTIGDIAAQVLTMPSIPSSKTKTIPSPTTATTPPTTVGSNTKKIGENKKKIVKIKTPSLTVPAVVSSATASATDSGIDSDTDTDIDTESDTDIESDNEESEITIIKTTKLKGTAAATETAKIPTTRRTTGILFVQKLIHLDINRLLISTILGGLWSGYVVPFVYGNVELYYPGKTSIKQILVKVGITCSILSTVGNYLTMFIRRFVTLYIMYQFNHQSSIRLKWLTKPYESLLLFMALFKGCFKSCNSDIMEIIIDDLKIWPLYDLTCYSIISPYWRPITTSIMSSGWAIYMSIISAREVNHKETDNEDDPPTTAGPSIIIAKKTTESGTAGSSTASSTATAIPINNSVGTLSSSSSSSSGSDSSFPYSASKISSPPLVSVSSA</sequence>
<accession>A0A1E7F1Q5</accession>
<feature type="compositionally biased region" description="Low complexity" evidence="1">
    <location>
        <begin position="412"/>
        <end position="430"/>
    </location>
</feature>